<evidence type="ECO:0000313" key="2">
    <source>
        <dbReference type="EMBL" id="CAF4127755.1"/>
    </source>
</evidence>
<dbReference type="EMBL" id="CAJOBE010011296">
    <property type="protein sequence ID" value="CAF4127755.1"/>
    <property type="molecule type" value="Genomic_DNA"/>
</dbReference>
<dbReference type="SUPFAM" id="SSF56112">
    <property type="entry name" value="Protein kinase-like (PK-like)"/>
    <property type="match status" value="1"/>
</dbReference>
<sequence>MDEKFFPNGHPSFSLDLMKRFLTFDPNKRITAEQALTDPFFKQSPLPHPDAFHEQQQQQQPAVQPTPPPIEESSIQVTHENCHAPVHKMIIVPEQHTHVHLLAMQENHEPIAKRLKTQEPPSFYAQKPLVSSQLLSLHQQLRR</sequence>
<accession>A0A819WKV5</accession>
<gene>
    <name evidence="2" type="ORF">FNK824_LOCUS32600</name>
</gene>
<dbReference type="AlphaFoldDB" id="A0A819WKV5"/>
<evidence type="ECO:0000256" key="1">
    <source>
        <dbReference type="SAM" id="MobiDB-lite"/>
    </source>
</evidence>
<feature type="region of interest" description="Disordered" evidence="1">
    <location>
        <begin position="37"/>
        <end position="79"/>
    </location>
</feature>
<evidence type="ECO:0000313" key="3">
    <source>
        <dbReference type="Proteomes" id="UP000663874"/>
    </source>
</evidence>
<name>A0A819WKV5_9BILA</name>
<reference evidence="2" key="1">
    <citation type="submission" date="2021-02" db="EMBL/GenBank/DDBJ databases">
        <authorList>
            <person name="Nowell W R."/>
        </authorList>
    </citation>
    <scope>NUCLEOTIDE SEQUENCE</scope>
</reference>
<dbReference type="Proteomes" id="UP000663874">
    <property type="component" value="Unassembled WGS sequence"/>
</dbReference>
<comment type="caution">
    <text evidence="2">The sequence shown here is derived from an EMBL/GenBank/DDBJ whole genome shotgun (WGS) entry which is preliminary data.</text>
</comment>
<dbReference type="InterPro" id="IPR011009">
    <property type="entry name" value="Kinase-like_dom_sf"/>
</dbReference>
<dbReference type="Gene3D" id="1.10.510.10">
    <property type="entry name" value="Transferase(Phosphotransferase) domain 1"/>
    <property type="match status" value="1"/>
</dbReference>
<organism evidence="2 3">
    <name type="scientific">Rotaria sordida</name>
    <dbReference type="NCBI Taxonomy" id="392033"/>
    <lineage>
        <taxon>Eukaryota</taxon>
        <taxon>Metazoa</taxon>
        <taxon>Spiralia</taxon>
        <taxon>Gnathifera</taxon>
        <taxon>Rotifera</taxon>
        <taxon>Eurotatoria</taxon>
        <taxon>Bdelloidea</taxon>
        <taxon>Philodinida</taxon>
        <taxon>Philodinidae</taxon>
        <taxon>Rotaria</taxon>
    </lineage>
</organism>
<proteinExistence type="predicted"/>
<protein>
    <submittedName>
        <fullName evidence="2">Uncharacterized protein</fullName>
    </submittedName>
</protein>